<dbReference type="SUPFAM" id="SSF54909">
    <property type="entry name" value="Dimeric alpha+beta barrel"/>
    <property type="match status" value="1"/>
</dbReference>
<evidence type="ECO:0000313" key="2">
    <source>
        <dbReference type="EMBL" id="CCM76835.1"/>
    </source>
</evidence>
<keyword evidence="3" id="KW-1185">Reference proteome</keyword>
<dbReference type="Pfam" id="PF03992">
    <property type="entry name" value="ABM"/>
    <property type="match status" value="1"/>
</dbReference>
<sequence length="97" mass="10948">MSTLAVIGIIEAVAGHREQLIPLLEEHRARCLRDESGTLGFNILKSNDDETKIYIYEIYRDAAAFELHLKSPSLKRWREETAGLVANVIVQKATPLE</sequence>
<dbReference type="Gene3D" id="3.30.70.100">
    <property type="match status" value="1"/>
</dbReference>
<dbReference type="InterPro" id="IPR050744">
    <property type="entry name" value="AI-2_Isomerase_LsrG"/>
</dbReference>
<dbReference type="eggNOG" id="COG1359">
    <property type="taxonomic scope" value="Bacteria"/>
</dbReference>
<dbReference type="HOGENOM" id="CLU_131496_3_2_5"/>
<dbReference type="PROSITE" id="PS51725">
    <property type="entry name" value="ABM"/>
    <property type="match status" value="1"/>
</dbReference>
<organism evidence="2 3">
    <name type="scientific">Rhizobium mesoamericanum STM3625</name>
    <dbReference type="NCBI Taxonomy" id="1211777"/>
    <lineage>
        <taxon>Bacteria</taxon>
        <taxon>Pseudomonadati</taxon>
        <taxon>Pseudomonadota</taxon>
        <taxon>Alphaproteobacteria</taxon>
        <taxon>Hyphomicrobiales</taxon>
        <taxon>Rhizobiaceae</taxon>
        <taxon>Rhizobium/Agrobacterium group</taxon>
        <taxon>Rhizobium</taxon>
    </lineage>
</organism>
<dbReference type="EMBL" id="CANI01000027">
    <property type="protein sequence ID" value="CCM76835.1"/>
    <property type="molecule type" value="Genomic_DNA"/>
</dbReference>
<dbReference type="PANTHER" id="PTHR33336:SF3">
    <property type="entry name" value="ABM DOMAIN-CONTAINING PROTEIN"/>
    <property type="match status" value="1"/>
</dbReference>
<evidence type="ECO:0000313" key="3">
    <source>
        <dbReference type="Proteomes" id="UP000009319"/>
    </source>
</evidence>
<dbReference type="InterPro" id="IPR007138">
    <property type="entry name" value="ABM_dom"/>
</dbReference>
<comment type="caution">
    <text evidence="2">The sequence shown here is derived from an EMBL/GenBank/DDBJ whole genome shotgun (WGS) entry which is preliminary data.</text>
</comment>
<dbReference type="RefSeq" id="WP_007534504.1">
    <property type="nucleotide sequence ID" value="NZ_HF536772.1"/>
</dbReference>
<proteinExistence type="predicted"/>
<evidence type="ECO:0000259" key="1">
    <source>
        <dbReference type="PROSITE" id="PS51725"/>
    </source>
</evidence>
<reference evidence="2 3" key="1">
    <citation type="journal article" date="2013" name="Genome Announc.">
        <title>Draft Genome Sequence of Rhizobium mesoamericanum STM3625, a Nitrogen-Fixing Symbiont of Mimosa pudica Isolated in French Guiana (South America).</title>
        <authorList>
            <person name="Moulin L."/>
            <person name="Mornico D."/>
            <person name="Melkonian R."/>
            <person name="Klonowska A."/>
        </authorList>
    </citation>
    <scope>NUCLEOTIDE SEQUENCE [LARGE SCALE GENOMIC DNA]</scope>
    <source>
        <strain evidence="2 3">STM3625</strain>
    </source>
</reference>
<dbReference type="STRING" id="1211777.BN77_3872"/>
<dbReference type="Proteomes" id="UP000009319">
    <property type="component" value="Unassembled WGS sequence"/>
</dbReference>
<name>K0PYM4_9HYPH</name>
<dbReference type="AlphaFoldDB" id="K0PYM4"/>
<gene>
    <name evidence="2" type="ORF">BN77_3872</name>
</gene>
<dbReference type="PANTHER" id="PTHR33336">
    <property type="entry name" value="QUINOL MONOOXYGENASE YGIN-RELATED"/>
    <property type="match status" value="1"/>
</dbReference>
<protein>
    <recommendedName>
        <fullName evidence="1">ABM domain-containing protein</fullName>
    </recommendedName>
</protein>
<dbReference type="GO" id="GO:0003824">
    <property type="term" value="F:catalytic activity"/>
    <property type="evidence" value="ECO:0007669"/>
    <property type="project" value="TreeGrafter"/>
</dbReference>
<accession>K0PYM4</accession>
<feature type="domain" description="ABM" evidence="1">
    <location>
        <begin position="4"/>
        <end position="96"/>
    </location>
</feature>
<dbReference type="InterPro" id="IPR011008">
    <property type="entry name" value="Dimeric_a/b-barrel"/>
</dbReference>